<evidence type="ECO:0000256" key="19">
    <source>
        <dbReference type="ARBA" id="ARBA00068433"/>
    </source>
</evidence>
<dbReference type="InterPro" id="IPR013221">
    <property type="entry name" value="Mur_ligase_cen"/>
</dbReference>
<comment type="similarity">
    <text evidence="5">In the C-terminal section; belongs to the DHPS family.</text>
</comment>
<evidence type="ECO:0000256" key="5">
    <source>
        <dbReference type="ARBA" id="ARBA00009951"/>
    </source>
</evidence>
<dbReference type="InterPro" id="IPR036615">
    <property type="entry name" value="Mur_ligase_C_dom_sf"/>
</dbReference>
<evidence type="ECO:0000256" key="12">
    <source>
        <dbReference type="ARBA" id="ARBA00022840"/>
    </source>
</evidence>
<evidence type="ECO:0000256" key="2">
    <source>
        <dbReference type="ARBA" id="ARBA00001946"/>
    </source>
</evidence>
<dbReference type="FunFam" id="3.40.1190.10:FF:000011">
    <property type="entry name" value="Folylpolyglutamate synthase/dihydrofolate synthase"/>
    <property type="match status" value="1"/>
</dbReference>
<dbReference type="InterPro" id="IPR045031">
    <property type="entry name" value="DHP_synth-like"/>
</dbReference>
<evidence type="ECO:0000256" key="15">
    <source>
        <dbReference type="ARBA" id="ARBA00023268"/>
    </source>
</evidence>
<dbReference type="InterPro" id="IPR001645">
    <property type="entry name" value="Folylpolyglutamate_synth"/>
</dbReference>
<dbReference type="PANTHER" id="PTHR20941:SF1">
    <property type="entry name" value="FOLIC ACID SYNTHESIS PROTEIN FOL1"/>
    <property type="match status" value="1"/>
</dbReference>
<dbReference type="Pfam" id="PF00809">
    <property type="entry name" value="Pterin_bind"/>
    <property type="match status" value="1"/>
</dbReference>
<dbReference type="SUPFAM" id="SSF53623">
    <property type="entry name" value="MurD-like peptide ligases, catalytic domain"/>
    <property type="match status" value="1"/>
</dbReference>
<comment type="pathway">
    <text evidence="3">Cofactor biosynthesis; tetrahydrofolate biosynthesis; 7,8-dihydrofolate from 2-amino-4-hydroxy-6-hydroxymethyl-7,8-dihydropteridine diphosphate and 4-aminobenzoate: step 1/2.</text>
</comment>
<dbReference type="PROSITE" id="PS00793">
    <property type="entry name" value="DHPS_2"/>
    <property type="match status" value="1"/>
</dbReference>
<keyword evidence="14" id="KW-0289">Folate biosynthesis</keyword>
<dbReference type="GO" id="GO:0046656">
    <property type="term" value="P:folic acid biosynthetic process"/>
    <property type="evidence" value="ECO:0007669"/>
    <property type="project" value="UniProtKB-KW"/>
</dbReference>
<evidence type="ECO:0000256" key="6">
    <source>
        <dbReference type="ARBA" id="ARBA00012458"/>
    </source>
</evidence>
<dbReference type="InterPro" id="IPR011005">
    <property type="entry name" value="Dihydropteroate_synth-like_sf"/>
</dbReference>
<dbReference type="InterPro" id="IPR036565">
    <property type="entry name" value="Mur-like_cat_sf"/>
</dbReference>
<sequence length="828" mass="88001">MEYHEAANYLFDLRRYSPKTGVESTRELLAALGDPHEALTVVQVAGSNGKGSTARMVERVLREAGLDVGLYTSPHLDDIRERVRVDGRKVTKRAVAEFVEAARDHVDARAAENASPTFFETVTALALWEFARQDVDVAVLEVGIGGRHDATSVCDPVAASAVTSVTLEHADVLGDTVEAIAHDKAHVYGERPLVTATEGSVLDVVRAVAADVVTVGDADADPDVTVSYEGRAGLEGAVTIDGPAFRVETHLPLLGTHQATNAGVAAVLARQAGEAVGVDVTEAALARGLRNAHWPGRFEVMDRDPLTILDGAHNPGGLERVAETLAEFDYDELHLVFGAMADKDHPGMVAALPTPDHVYTCRADTGRAESPEALAEAFEVGGAGAVPDGREGDAQPEVHAGGNVTAALDDALAAAGPDDAVLVTGSLYVVAEARRRWSRVQVPKRAPDVETAREVLESADVSAPGVHRMRAKGVHRTLHVRVQPRQAEYLKQELLSLGGECATSAVTDREELRDAVLMGTLAQFKRLVGKLEGQPYGLERLGEEIRRSLGIQYRPERAGYPWDGDRTAVMGILNVTPDSFHDGGEYNTTDLARERAERMVEAGVDILDVGGESTRPGAEVVPVEEEIARVVPVVEAIADLDALVSVDTRKAAVAAAALDAGADILNDVSGLEDPEMRLLAADRDVPVVVMHSIDAPVDPSVEVDYDDVVADTIDALVERVLLAEKAGLDRSQILVDPGLGFGKRAAESFELLDRLDEFAALGCPVLVGHSHKSMFDLVGADPEDRLSATVAATALAAERGADVVRVHDVPENVSAVRVVQAARDPDSV</sequence>
<gene>
    <name evidence="21" type="primary">folP</name>
    <name evidence="21" type="ORF">N0B31_01885</name>
</gene>
<accession>A0A9E7R3U0</accession>
<keyword evidence="9 21" id="KW-0808">Transferase</keyword>
<evidence type="ECO:0000256" key="1">
    <source>
        <dbReference type="ARBA" id="ARBA00000012"/>
    </source>
</evidence>
<dbReference type="GO" id="GO:0046654">
    <property type="term" value="P:tetrahydrofolate biosynthetic process"/>
    <property type="evidence" value="ECO:0007669"/>
    <property type="project" value="TreeGrafter"/>
</dbReference>
<dbReference type="SUPFAM" id="SSF51717">
    <property type="entry name" value="Dihydropteroate synthetase-like"/>
    <property type="match status" value="1"/>
</dbReference>
<dbReference type="InterPro" id="IPR000489">
    <property type="entry name" value="Pterin-binding_dom"/>
</dbReference>
<keyword evidence="10" id="KW-0479">Metal-binding</keyword>
<evidence type="ECO:0000256" key="7">
    <source>
        <dbReference type="ARBA" id="ARBA00013025"/>
    </source>
</evidence>
<dbReference type="Pfam" id="PF02875">
    <property type="entry name" value="Mur_ligase_C"/>
    <property type="match status" value="1"/>
</dbReference>
<comment type="cofactor">
    <cofactor evidence="2">
        <name>Mg(2+)</name>
        <dbReference type="ChEBI" id="CHEBI:18420"/>
    </cofactor>
</comment>
<dbReference type="Gene3D" id="3.40.1190.10">
    <property type="entry name" value="Mur-like, catalytic domain"/>
    <property type="match status" value="1"/>
</dbReference>
<comment type="similarity">
    <text evidence="18">In the N-terminal section; belongs to the folylpolyglutamate synthase family.</text>
</comment>
<dbReference type="SUPFAM" id="SSF53244">
    <property type="entry name" value="MurD-like peptide ligases, peptide-binding domain"/>
    <property type="match status" value="1"/>
</dbReference>
<dbReference type="GO" id="GO:0046872">
    <property type="term" value="F:metal ion binding"/>
    <property type="evidence" value="ECO:0007669"/>
    <property type="project" value="UniProtKB-KW"/>
</dbReference>
<keyword evidence="13" id="KW-0460">Magnesium</keyword>
<proteinExistence type="inferred from homology"/>
<reference evidence="21" key="1">
    <citation type="submission" date="2022-09" db="EMBL/GenBank/DDBJ databases">
        <title>Diverse halophilic archaea isolated from saline environments.</title>
        <authorList>
            <person name="Cui H.-L."/>
        </authorList>
    </citation>
    <scope>NUCLEOTIDE SEQUENCE</scope>
    <source>
        <strain evidence="21">ZS-35-S2</strain>
    </source>
</reference>
<dbReference type="GO" id="GO:0005524">
    <property type="term" value="F:ATP binding"/>
    <property type="evidence" value="ECO:0007669"/>
    <property type="project" value="UniProtKB-KW"/>
</dbReference>
<comment type="pathway">
    <text evidence="4">Cofactor biosynthesis; tetrahydrofolylpolyglutamate biosynthesis.</text>
</comment>
<dbReference type="Gene3D" id="3.90.190.20">
    <property type="entry name" value="Mur ligase, C-terminal domain"/>
    <property type="match status" value="1"/>
</dbReference>
<evidence type="ECO:0000256" key="4">
    <source>
        <dbReference type="ARBA" id="ARBA00005150"/>
    </source>
</evidence>
<dbReference type="AlphaFoldDB" id="A0A9E7R3U0"/>
<dbReference type="Gene3D" id="3.20.20.20">
    <property type="entry name" value="Dihydropteroate synthase-like"/>
    <property type="match status" value="1"/>
</dbReference>
<evidence type="ECO:0000256" key="9">
    <source>
        <dbReference type="ARBA" id="ARBA00022679"/>
    </source>
</evidence>
<evidence type="ECO:0000256" key="16">
    <source>
        <dbReference type="ARBA" id="ARBA00047493"/>
    </source>
</evidence>
<comment type="catalytic activity">
    <reaction evidence="1">
        <text>(7,8-dihydropterin-6-yl)methyl diphosphate + 4-aminobenzoate = 7,8-dihydropteroate + diphosphate</text>
        <dbReference type="Rhea" id="RHEA:19949"/>
        <dbReference type="ChEBI" id="CHEBI:17836"/>
        <dbReference type="ChEBI" id="CHEBI:17839"/>
        <dbReference type="ChEBI" id="CHEBI:33019"/>
        <dbReference type="ChEBI" id="CHEBI:72950"/>
        <dbReference type="EC" id="2.5.1.15"/>
    </reaction>
</comment>
<dbReference type="EC" id="2.5.1.15" evidence="6"/>
<evidence type="ECO:0000256" key="14">
    <source>
        <dbReference type="ARBA" id="ARBA00022909"/>
    </source>
</evidence>
<dbReference type="PROSITE" id="PS00792">
    <property type="entry name" value="DHPS_1"/>
    <property type="match status" value="1"/>
</dbReference>
<dbReference type="Pfam" id="PF08245">
    <property type="entry name" value="Mur_ligase_M"/>
    <property type="match status" value="1"/>
</dbReference>
<dbReference type="Proteomes" id="UP001057580">
    <property type="component" value="Chromosome"/>
</dbReference>
<comment type="function">
    <text evidence="17">Can complement an H.volcanii mutant strain that is thymidine auxotroph because it lacks the two dihydrofolate reductase genes encoded by hdrA and hdrB.</text>
</comment>
<protein>
    <recommendedName>
        <fullName evidence="19">Probable bifunctional folylpolyglutamate synthase/dihydropteroate synthase</fullName>
        <ecNumber evidence="6">2.5.1.15</ecNumber>
        <ecNumber evidence="7">6.3.2.17</ecNumber>
    </recommendedName>
</protein>
<name>A0A9E7R3U0_9EURY</name>
<evidence type="ECO:0000256" key="13">
    <source>
        <dbReference type="ARBA" id="ARBA00022842"/>
    </source>
</evidence>
<dbReference type="PROSITE" id="PS50972">
    <property type="entry name" value="PTERIN_BINDING"/>
    <property type="match status" value="1"/>
</dbReference>
<keyword evidence="15" id="KW-0511">Multifunctional enzyme</keyword>
<keyword evidence="22" id="KW-1185">Reference proteome</keyword>
<evidence type="ECO:0000259" key="20">
    <source>
        <dbReference type="PROSITE" id="PS50972"/>
    </source>
</evidence>
<dbReference type="InterPro" id="IPR006390">
    <property type="entry name" value="DHP_synth_dom"/>
</dbReference>
<dbReference type="EMBL" id="CP104003">
    <property type="protein sequence ID" value="UWM55042.1"/>
    <property type="molecule type" value="Genomic_DNA"/>
</dbReference>
<evidence type="ECO:0000313" key="21">
    <source>
        <dbReference type="EMBL" id="UWM55042.1"/>
    </source>
</evidence>
<evidence type="ECO:0000256" key="17">
    <source>
        <dbReference type="ARBA" id="ARBA00057011"/>
    </source>
</evidence>
<keyword evidence="8" id="KW-0436">Ligase</keyword>
<evidence type="ECO:0000256" key="3">
    <source>
        <dbReference type="ARBA" id="ARBA00004763"/>
    </source>
</evidence>
<dbReference type="NCBIfam" id="TIGR01496">
    <property type="entry name" value="DHPS"/>
    <property type="match status" value="1"/>
</dbReference>
<evidence type="ECO:0000256" key="11">
    <source>
        <dbReference type="ARBA" id="ARBA00022741"/>
    </source>
</evidence>
<feature type="domain" description="Pterin-binding" evidence="20">
    <location>
        <begin position="567"/>
        <end position="817"/>
    </location>
</feature>
<dbReference type="RefSeq" id="WP_260594094.1">
    <property type="nucleotide sequence ID" value="NZ_CP104003.1"/>
</dbReference>
<evidence type="ECO:0000256" key="18">
    <source>
        <dbReference type="ARBA" id="ARBA00060901"/>
    </source>
</evidence>
<dbReference type="KEGG" id="ssai:N0B31_01885"/>
<keyword evidence="12" id="KW-0067">ATP-binding</keyword>
<keyword evidence="11" id="KW-0547">Nucleotide-binding</keyword>
<dbReference type="NCBIfam" id="TIGR01499">
    <property type="entry name" value="folC"/>
    <property type="match status" value="1"/>
</dbReference>
<evidence type="ECO:0000313" key="22">
    <source>
        <dbReference type="Proteomes" id="UP001057580"/>
    </source>
</evidence>
<dbReference type="CDD" id="cd00739">
    <property type="entry name" value="DHPS"/>
    <property type="match status" value="1"/>
</dbReference>
<dbReference type="GeneID" id="74941133"/>
<dbReference type="InterPro" id="IPR004101">
    <property type="entry name" value="Mur_ligase_C"/>
</dbReference>
<evidence type="ECO:0000256" key="10">
    <source>
        <dbReference type="ARBA" id="ARBA00022723"/>
    </source>
</evidence>
<comment type="catalytic activity">
    <reaction evidence="16">
        <text>(6S)-5,6,7,8-tetrahydrofolyl-(gamma-L-Glu)(n) + L-glutamate + ATP = (6S)-5,6,7,8-tetrahydrofolyl-(gamma-L-Glu)(n+1) + ADP + phosphate + H(+)</text>
        <dbReference type="Rhea" id="RHEA:10580"/>
        <dbReference type="Rhea" id="RHEA-COMP:14738"/>
        <dbReference type="Rhea" id="RHEA-COMP:14740"/>
        <dbReference type="ChEBI" id="CHEBI:15378"/>
        <dbReference type="ChEBI" id="CHEBI:29985"/>
        <dbReference type="ChEBI" id="CHEBI:30616"/>
        <dbReference type="ChEBI" id="CHEBI:43474"/>
        <dbReference type="ChEBI" id="CHEBI:141005"/>
        <dbReference type="ChEBI" id="CHEBI:456216"/>
        <dbReference type="EC" id="6.3.2.17"/>
    </reaction>
</comment>
<dbReference type="EC" id="6.3.2.17" evidence="7"/>
<evidence type="ECO:0000256" key="8">
    <source>
        <dbReference type="ARBA" id="ARBA00022598"/>
    </source>
</evidence>
<dbReference type="PANTHER" id="PTHR20941">
    <property type="entry name" value="FOLATE SYNTHESIS PROTEINS"/>
    <property type="match status" value="1"/>
</dbReference>
<dbReference type="GO" id="GO:0004326">
    <property type="term" value="F:tetrahydrofolylpolyglutamate synthase activity"/>
    <property type="evidence" value="ECO:0007669"/>
    <property type="project" value="UniProtKB-EC"/>
</dbReference>
<dbReference type="GO" id="GO:0004156">
    <property type="term" value="F:dihydropteroate synthase activity"/>
    <property type="evidence" value="ECO:0007669"/>
    <property type="project" value="UniProtKB-EC"/>
</dbReference>
<organism evidence="21 22">
    <name type="scientific">Salinirubellus salinus</name>
    <dbReference type="NCBI Taxonomy" id="1364945"/>
    <lineage>
        <taxon>Archaea</taxon>
        <taxon>Methanobacteriati</taxon>
        <taxon>Methanobacteriota</taxon>
        <taxon>Stenosarchaea group</taxon>
        <taxon>Halobacteria</taxon>
        <taxon>Halobacteriales</taxon>
        <taxon>Natronomonadaceae</taxon>
        <taxon>Salinirubellus</taxon>
    </lineage>
</organism>